<comment type="subunit">
    <text evidence="5">Monomer.</text>
</comment>
<evidence type="ECO:0000256" key="7">
    <source>
        <dbReference type="ARBA" id="ARBA00013025"/>
    </source>
</evidence>
<comment type="cofactor">
    <cofactor evidence="1">
        <name>Mg(2+)</name>
        <dbReference type="ChEBI" id="CHEBI:18420"/>
    </cofactor>
</comment>
<dbReference type="RefSeq" id="WP_207119144.1">
    <property type="nucleotide sequence ID" value="NZ_JAFLEQ010000008.1"/>
</dbReference>
<dbReference type="GO" id="GO:0046656">
    <property type="term" value="P:folic acid biosynthetic process"/>
    <property type="evidence" value="ECO:0007669"/>
    <property type="project" value="UniProtKB-KW"/>
</dbReference>
<evidence type="ECO:0000256" key="3">
    <source>
        <dbReference type="ARBA" id="ARBA00005150"/>
    </source>
</evidence>
<feature type="domain" description="Mur ligase C-terminal" evidence="19">
    <location>
        <begin position="382"/>
        <end position="496"/>
    </location>
</feature>
<dbReference type="FunFam" id="3.40.1190.10:FF:000004">
    <property type="entry name" value="Dihydrofolate synthase/folylpolyglutamate synthase"/>
    <property type="match status" value="1"/>
</dbReference>
<keyword evidence="14" id="KW-0289">Folate biosynthesis</keyword>
<name>A0A939IXK9_9CORY</name>
<dbReference type="EMBL" id="JAFLEQ010000008">
    <property type="protein sequence ID" value="MBN9644168.1"/>
    <property type="molecule type" value="Genomic_DNA"/>
</dbReference>
<dbReference type="GO" id="GO:0046872">
    <property type="term" value="F:metal ion binding"/>
    <property type="evidence" value="ECO:0007669"/>
    <property type="project" value="UniProtKB-KW"/>
</dbReference>
<feature type="region of interest" description="Disordered" evidence="18">
    <location>
        <begin position="1"/>
        <end position="37"/>
    </location>
</feature>
<comment type="catalytic activity">
    <reaction evidence="16">
        <text>(6S)-5,6,7,8-tetrahydrofolyl-(gamma-L-Glu)(n) + L-glutamate + ATP = (6S)-5,6,7,8-tetrahydrofolyl-(gamma-L-Glu)(n+1) + ADP + phosphate + H(+)</text>
        <dbReference type="Rhea" id="RHEA:10580"/>
        <dbReference type="Rhea" id="RHEA-COMP:14738"/>
        <dbReference type="Rhea" id="RHEA-COMP:14740"/>
        <dbReference type="ChEBI" id="CHEBI:15378"/>
        <dbReference type="ChEBI" id="CHEBI:29985"/>
        <dbReference type="ChEBI" id="CHEBI:30616"/>
        <dbReference type="ChEBI" id="CHEBI:43474"/>
        <dbReference type="ChEBI" id="CHEBI:141005"/>
        <dbReference type="ChEBI" id="CHEBI:456216"/>
        <dbReference type="EC" id="6.3.2.17"/>
    </reaction>
</comment>
<evidence type="ECO:0000256" key="5">
    <source>
        <dbReference type="ARBA" id="ARBA00011245"/>
    </source>
</evidence>
<dbReference type="InterPro" id="IPR004101">
    <property type="entry name" value="Mur_ligase_C"/>
</dbReference>
<evidence type="ECO:0000256" key="8">
    <source>
        <dbReference type="ARBA" id="ARBA00019357"/>
    </source>
</evidence>
<proteinExistence type="inferred from homology"/>
<dbReference type="PANTHER" id="PTHR11136">
    <property type="entry name" value="FOLYLPOLYGLUTAMATE SYNTHASE-RELATED"/>
    <property type="match status" value="1"/>
</dbReference>
<evidence type="ECO:0000256" key="18">
    <source>
        <dbReference type="SAM" id="MobiDB-lite"/>
    </source>
</evidence>
<evidence type="ECO:0000256" key="11">
    <source>
        <dbReference type="ARBA" id="ARBA00022741"/>
    </source>
</evidence>
<evidence type="ECO:0000256" key="12">
    <source>
        <dbReference type="ARBA" id="ARBA00022840"/>
    </source>
</evidence>
<dbReference type="InterPro" id="IPR036565">
    <property type="entry name" value="Mur-like_cat_sf"/>
</dbReference>
<dbReference type="InterPro" id="IPR018109">
    <property type="entry name" value="Folylpolyglutamate_synth_CS"/>
</dbReference>
<dbReference type="NCBIfam" id="TIGR01499">
    <property type="entry name" value="folC"/>
    <property type="match status" value="1"/>
</dbReference>
<dbReference type="PROSITE" id="PS01012">
    <property type="entry name" value="FOLYLPOLYGLU_SYNT_2"/>
    <property type="match status" value="1"/>
</dbReference>
<evidence type="ECO:0000256" key="1">
    <source>
        <dbReference type="ARBA" id="ARBA00001946"/>
    </source>
</evidence>
<dbReference type="PANTHER" id="PTHR11136:SF0">
    <property type="entry name" value="DIHYDROFOLATE SYNTHETASE-RELATED"/>
    <property type="match status" value="1"/>
</dbReference>
<protein>
    <recommendedName>
        <fullName evidence="8">Dihydrofolate synthase/folylpolyglutamate synthase</fullName>
        <ecNumber evidence="6">6.3.2.12</ecNumber>
        <ecNumber evidence="7">6.3.2.17</ecNumber>
    </recommendedName>
    <alternativeName>
        <fullName evidence="15">Tetrahydrofolylpolyglutamate synthase</fullName>
    </alternativeName>
</protein>
<dbReference type="InterPro" id="IPR036615">
    <property type="entry name" value="Mur_ligase_C_dom_sf"/>
</dbReference>
<dbReference type="Pfam" id="PF02875">
    <property type="entry name" value="Mur_ligase_C"/>
    <property type="match status" value="1"/>
</dbReference>
<gene>
    <name evidence="21" type="ORF">JZY06_06000</name>
</gene>
<evidence type="ECO:0000259" key="20">
    <source>
        <dbReference type="Pfam" id="PF08245"/>
    </source>
</evidence>
<evidence type="ECO:0000256" key="4">
    <source>
        <dbReference type="ARBA" id="ARBA00008276"/>
    </source>
</evidence>
<organism evidence="21 22">
    <name type="scientific">Corynebacterium mendelii</name>
    <dbReference type="NCBI Taxonomy" id="2765362"/>
    <lineage>
        <taxon>Bacteria</taxon>
        <taxon>Bacillati</taxon>
        <taxon>Actinomycetota</taxon>
        <taxon>Actinomycetes</taxon>
        <taxon>Mycobacteriales</taxon>
        <taxon>Corynebacteriaceae</taxon>
        <taxon>Corynebacterium</taxon>
    </lineage>
</organism>
<evidence type="ECO:0000256" key="14">
    <source>
        <dbReference type="ARBA" id="ARBA00022909"/>
    </source>
</evidence>
<evidence type="ECO:0000256" key="6">
    <source>
        <dbReference type="ARBA" id="ARBA00013023"/>
    </source>
</evidence>
<evidence type="ECO:0000313" key="21">
    <source>
        <dbReference type="EMBL" id="MBN9644168.1"/>
    </source>
</evidence>
<evidence type="ECO:0000256" key="16">
    <source>
        <dbReference type="ARBA" id="ARBA00047493"/>
    </source>
</evidence>
<comment type="similarity">
    <text evidence="4">Belongs to the folylpolyglutamate synthase family.</text>
</comment>
<evidence type="ECO:0000259" key="19">
    <source>
        <dbReference type="Pfam" id="PF02875"/>
    </source>
</evidence>
<dbReference type="GO" id="GO:0005524">
    <property type="term" value="F:ATP binding"/>
    <property type="evidence" value="ECO:0007669"/>
    <property type="project" value="UniProtKB-KW"/>
</dbReference>
<evidence type="ECO:0000313" key="22">
    <source>
        <dbReference type="Proteomes" id="UP000664332"/>
    </source>
</evidence>
<dbReference type="GO" id="GO:0008841">
    <property type="term" value="F:dihydrofolate synthase activity"/>
    <property type="evidence" value="ECO:0007669"/>
    <property type="project" value="UniProtKB-EC"/>
</dbReference>
<comment type="pathway">
    <text evidence="2">Cofactor biosynthesis; tetrahydrofolate biosynthesis; 7,8-dihydrofolate from 2-amino-4-hydroxy-6-hydroxymethyl-7,8-dihydropteridine diphosphate and 4-aminobenzoate: step 2/2.</text>
</comment>
<evidence type="ECO:0000256" key="15">
    <source>
        <dbReference type="ARBA" id="ARBA00030592"/>
    </source>
</evidence>
<accession>A0A939IXK9</accession>
<evidence type="ECO:0000256" key="2">
    <source>
        <dbReference type="ARBA" id="ARBA00004799"/>
    </source>
</evidence>
<reference evidence="21" key="1">
    <citation type="submission" date="2021-03" db="EMBL/GenBank/DDBJ databases">
        <authorList>
            <person name="Sun Q."/>
        </authorList>
    </citation>
    <scope>NUCLEOTIDE SEQUENCE</scope>
    <source>
        <strain evidence="21">CCM 8862</strain>
    </source>
</reference>
<dbReference type="SUPFAM" id="SSF53623">
    <property type="entry name" value="MurD-like peptide ligases, catalytic domain"/>
    <property type="match status" value="1"/>
</dbReference>
<dbReference type="NCBIfam" id="NF047860">
    <property type="entry name" value="Tet-DihydfolSynFolCMyb"/>
    <property type="match status" value="1"/>
</dbReference>
<comment type="caution">
    <text evidence="21">The sequence shown here is derived from an EMBL/GenBank/DDBJ whole genome shotgun (WGS) entry which is preliminary data.</text>
</comment>
<feature type="domain" description="Mur ligase central" evidence="20">
    <location>
        <begin position="199"/>
        <end position="354"/>
    </location>
</feature>
<dbReference type="EC" id="6.3.2.17" evidence="7"/>
<keyword evidence="22" id="KW-1185">Reference proteome</keyword>
<dbReference type="AlphaFoldDB" id="A0A939IXK9"/>
<dbReference type="InterPro" id="IPR013221">
    <property type="entry name" value="Mur_ligase_cen"/>
</dbReference>
<dbReference type="Gene3D" id="3.40.1190.10">
    <property type="entry name" value="Mur-like, catalytic domain"/>
    <property type="match status" value="1"/>
</dbReference>
<evidence type="ECO:0000256" key="17">
    <source>
        <dbReference type="ARBA" id="ARBA00049161"/>
    </source>
</evidence>
<comment type="catalytic activity">
    <reaction evidence="17">
        <text>7,8-dihydropteroate + L-glutamate + ATP = 7,8-dihydrofolate + ADP + phosphate + H(+)</text>
        <dbReference type="Rhea" id="RHEA:23584"/>
        <dbReference type="ChEBI" id="CHEBI:15378"/>
        <dbReference type="ChEBI" id="CHEBI:17839"/>
        <dbReference type="ChEBI" id="CHEBI:29985"/>
        <dbReference type="ChEBI" id="CHEBI:30616"/>
        <dbReference type="ChEBI" id="CHEBI:43474"/>
        <dbReference type="ChEBI" id="CHEBI:57451"/>
        <dbReference type="ChEBI" id="CHEBI:456216"/>
        <dbReference type="EC" id="6.3.2.12"/>
    </reaction>
</comment>
<sequence length="528" mass="55829">MPDHLTPDGPGFESAGEHRRPLGDPDNPAIDSFGEPVLSAGGLDLPIDVTEAKNDPAPLQATPEELAALAETEAELDARWPETKIEPSLTRIALLMDLLGHPEKSFRSIHVAGTNGKTSTVRMIESLLRAFHRRTGRTTSPHLQSVTERIAIDGTPIAARDYVRLWREIKPYVEMVDTASEKEGGPMMSKFEVLTALAYAAFADAPVDVAVVEVGMGGRWDATNVIDSDVAVVMPVGLDHTDYLGETVEEIAGEKAGIIKPKVKDPDDVLEPDDNVAVVALQEAAAMKVILAQAVKADSAVARFGQEFGVAESVTAVGGQLVTLTGLGGTYEEIFLPLSGAHQAHNAACALAAVEAFFGAGAGRKLDIDMVREGFATVTSPGRLERVRATPTVFADATHNPQGAKALAASLADDFEFRRLIAVVACFADKDVRGILRELEPVVDEIVVTENFSPRAMPVDELAGIAREIFGDERVHTAGQLVDAVDTATALAEDPDNEGGPVSGSGIIITGSVVTAGQARTLFGKEPA</sequence>
<keyword evidence="9" id="KW-0436">Ligase</keyword>
<dbReference type="GO" id="GO:0004326">
    <property type="term" value="F:tetrahydrofolylpolyglutamate synthase activity"/>
    <property type="evidence" value="ECO:0007669"/>
    <property type="project" value="UniProtKB-EC"/>
</dbReference>
<evidence type="ECO:0000256" key="10">
    <source>
        <dbReference type="ARBA" id="ARBA00022723"/>
    </source>
</evidence>
<keyword evidence="12" id="KW-0067">ATP-binding</keyword>
<comment type="pathway">
    <text evidence="3">Cofactor biosynthesis; tetrahydrofolylpolyglutamate biosynthesis.</text>
</comment>
<dbReference type="Proteomes" id="UP000664332">
    <property type="component" value="Unassembled WGS sequence"/>
</dbReference>
<dbReference type="SUPFAM" id="SSF53244">
    <property type="entry name" value="MurD-like peptide ligases, peptide-binding domain"/>
    <property type="match status" value="1"/>
</dbReference>
<dbReference type="GO" id="GO:0005737">
    <property type="term" value="C:cytoplasm"/>
    <property type="evidence" value="ECO:0007669"/>
    <property type="project" value="TreeGrafter"/>
</dbReference>
<dbReference type="EC" id="6.3.2.12" evidence="6"/>
<dbReference type="Gene3D" id="3.90.190.20">
    <property type="entry name" value="Mur ligase, C-terminal domain"/>
    <property type="match status" value="1"/>
</dbReference>
<evidence type="ECO:0000256" key="13">
    <source>
        <dbReference type="ARBA" id="ARBA00022842"/>
    </source>
</evidence>
<dbReference type="Pfam" id="PF08245">
    <property type="entry name" value="Mur_ligase_M"/>
    <property type="match status" value="1"/>
</dbReference>
<keyword evidence="10" id="KW-0479">Metal-binding</keyword>
<dbReference type="InterPro" id="IPR001645">
    <property type="entry name" value="Folylpolyglutamate_synth"/>
</dbReference>
<keyword evidence="11" id="KW-0547">Nucleotide-binding</keyword>
<keyword evidence="13" id="KW-0460">Magnesium</keyword>
<evidence type="ECO:0000256" key="9">
    <source>
        <dbReference type="ARBA" id="ARBA00022598"/>
    </source>
</evidence>